<evidence type="ECO:0000313" key="1">
    <source>
        <dbReference type="EMBL" id="TQM75021.1"/>
    </source>
</evidence>
<accession>A0A543IWS3</accession>
<dbReference type="AlphaFoldDB" id="A0A543IWS3"/>
<comment type="caution">
    <text evidence="1">The sequence shown here is derived from an EMBL/GenBank/DDBJ whole genome shotgun (WGS) entry which is preliminary data.</text>
</comment>
<name>A0A543IWS3_9ACTN</name>
<dbReference type="Proteomes" id="UP000319213">
    <property type="component" value="Unassembled WGS sequence"/>
</dbReference>
<protein>
    <submittedName>
        <fullName evidence="1">Uncharacterized protein</fullName>
    </submittedName>
</protein>
<dbReference type="RefSeq" id="WP_142259099.1">
    <property type="nucleotide sequence ID" value="NZ_BMPV01000007.1"/>
</dbReference>
<keyword evidence="2" id="KW-1185">Reference proteome</keyword>
<reference evidence="1 2" key="1">
    <citation type="submission" date="2019-06" db="EMBL/GenBank/DDBJ databases">
        <title>Sequencing the genomes of 1000 actinobacteria strains.</title>
        <authorList>
            <person name="Klenk H.-P."/>
        </authorList>
    </citation>
    <scope>NUCLEOTIDE SEQUENCE [LARGE SCALE GENOMIC DNA]</scope>
    <source>
        <strain evidence="1 2">DSM 43186</strain>
    </source>
</reference>
<sequence>MERLTFFGLPNEQSQELLEKFLSPICRRHGLQLVVAGEKENRATAMIHQRFSTFVVWDCSVEGPENVYRAFNMWSKLSKKNLLVSRTPLPRNVLAHHQCAPIHGHTLTNDVLAEWLDSHIFAVLRGTPATYRPQRSDLATNWWLNRPGGYFLSFRGSHQAEAERWREMFQQESRTTVRMVPPNEYSYPTEVVTQQQMWEGVARLGYEMHAAGHVIIFQTGDYFDSFWTSSELLLTLARCGWNGRRLISRAEHDRPGWGPLTAEFVASPHGTALLPFKDGIRARSIPGLAPEAIDRLAKLLNNGDPLTSAPETQVPPEGLAKLIALITRRRLGFYDPEFMSEDYWHVVRVPCPRCRPRGRRPEEVDWFRHMHLADSSPAVDYFGYFPARREELERGTVRCPGCGSQLRLVNRRGVRTLWVPVMTTERDQDRPVIQEHKVWEVETS</sequence>
<organism evidence="1 2">
    <name type="scientific">Thermopolyspora flexuosa</name>
    <dbReference type="NCBI Taxonomy" id="103836"/>
    <lineage>
        <taxon>Bacteria</taxon>
        <taxon>Bacillati</taxon>
        <taxon>Actinomycetota</taxon>
        <taxon>Actinomycetes</taxon>
        <taxon>Streptosporangiales</taxon>
        <taxon>Streptosporangiaceae</taxon>
        <taxon>Thermopolyspora</taxon>
    </lineage>
</organism>
<dbReference type="OrthoDB" id="5178670at2"/>
<evidence type="ECO:0000313" key="2">
    <source>
        <dbReference type="Proteomes" id="UP000319213"/>
    </source>
</evidence>
<proteinExistence type="predicted"/>
<gene>
    <name evidence="1" type="ORF">FHX40_1714</name>
</gene>
<dbReference type="EMBL" id="VFPQ01000001">
    <property type="protein sequence ID" value="TQM75021.1"/>
    <property type="molecule type" value="Genomic_DNA"/>
</dbReference>